<accession>A0A9D3XIC3</accession>
<evidence type="ECO:0000313" key="2">
    <source>
        <dbReference type="Proteomes" id="UP000827986"/>
    </source>
</evidence>
<keyword evidence="2" id="KW-1185">Reference proteome</keyword>
<reference evidence="1" key="1">
    <citation type="submission" date="2021-09" db="EMBL/GenBank/DDBJ databases">
        <title>The genome of Mauremys mutica provides insights into the evolution of semi-aquatic lifestyle.</title>
        <authorList>
            <person name="Gong S."/>
            <person name="Gao Y."/>
        </authorList>
    </citation>
    <scope>NUCLEOTIDE SEQUENCE</scope>
    <source>
        <strain evidence="1">MM-2020</strain>
        <tissue evidence="1">Muscle</tissue>
    </source>
</reference>
<proteinExistence type="predicted"/>
<dbReference type="Proteomes" id="UP000827986">
    <property type="component" value="Unassembled WGS sequence"/>
</dbReference>
<dbReference type="EMBL" id="JAHDVG010000471">
    <property type="protein sequence ID" value="KAH1179600.1"/>
    <property type="molecule type" value="Genomic_DNA"/>
</dbReference>
<gene>
    <name evidence="1" type="ORF">KIL84_005650</name>
</gene>
<evidence type="ECO:0000313" key="1">
    <source>
        <dbReference type="EMBL" id="KAH1179600.1"/>
    </source>
</evidence>
<name>A0A9D3XIC3_9SAUR</name>
<organism evidence="1 2">
    <name type="scientific">Mauremys mutica</name>
    <name type="common">yellowpond turtle</name>
    <dbReference type="NCBI Taxonomy" id="74926"/>
    <lineage>
        <taxon>Eukaryota</taxon>
        <taxon>Metazoa</taxon>
        <taxon>Chordata</taxon>
        <taxon>Craniata</taxon>
        <taxon>Vertebrata</taxon>
        <taxon>Euteleostomi</taxon>
        <taxon>Archelosauria</taxon>
        <taxon>Testudinata</taxon>
        <taxon>Testudines</taxon>
        <taxon>Cryptodira</taxon>
        <taxon>Durocryptodira</taxon>
        <taxon>Testudinoidea</taxon>
        <taxon>Geoemydidae</taxon>
        <taxon>Geoemydinae</taxon>
        <taxon>Mauremys</taxon>
    </lineage>
</organism>
<sequence>MPGAAPQGSRGHSLGSVPVARGRTGLAFPEVGFARWLSIKISQATGRHQPSSCRQRQPWAAMEEWGGRGELERSWPVSAIPQPGRPAGVKRPPAPVGVFAWGDSAGNCTFEQLWRPCREDEAVQAAA</sequence>
<comment type="caution">
    <text evidence="1">The sequence shown here is derived from an EMBL/GenBank/DDBJ whole genome shotgun (WGS) entry which is preliminary data.</text>
</comment>
<protein>
    <submittedName>
        <fullName evidence="1">Uncharacterized protein</fullName>
    </submittedName>
</protein>
<dbReference type="AlphaFoldDB" id="A0A9D3XIC3"/>